<protein>
    <submittedName>
        <fullName evidence="2">Putative regulatory protein</fullName>
    </submittedName>
</protein>
<dbReference type="RefSeq" id="WP_050455215.1">
    <property type="nucleotide sequence ID" value="NZ_LFJJ01000173.1"/>
</dbReference>
<dbReference type="SMART" id="SM00834">
    <property type="entry name" value="CxxC_CXXC_SSSS"/>
    <property type="match status" value="1"/>
</dbReference>
<dbReference type="OrthoDB" id="9813321at2"/>
<sequence length="75" mass="7922">MPVYDYECEDCGTFETVRRISERDEPAACPQCHAVAPRVTVGAPSFGKSGGAADTDDAGSGIYGMTHRGGCMCCR</sequence>
<dbReference type="Pfam" id="PF09723">
    <property type="entry name" value="Zn_ribbon_8"/>
    <property type="match status" value="1"/>
</dbReference>
<name>A0A0L0M8S0_9BURK</name>
<proteinExistence type="predicted"/>
<dbReference type="EMBL" id="LFJJ01000173">
    <property type="protein sequence ID" value="KND58690.1"/>
    <property type="molecule type" value="Genomic_DNA"/>
</dbReference>
<dbReference type="PATRIC" id="fig|242163.4.peg.2057"/>
<dbReference type="NCBIfam" id="TIGR02605">
    <property type="entry name" value="CxxC_CxxC_SSSS"/>
    <property type="match status" value="1"/>
</dbReference>
<comment type="caution">
    <text evidence="2">The sequence shown here is derived from an EMBL/GenBank/DDBJ whole genome shotgun (WGS) entry which is preliminary data.</text>
</comment>
<keyword evidence="3" id="KW-1185">Reference proteome</keyword>
<feature type="domain" description="Putative regulatory protein FmdB zinc ribbon" evidence="1">
    <location>
        <begin position="1"/>
        <end position="42"/>
    </location>
</feature>
<evidence type="ECO:0000313" key="3">
    <source>
        <dbReference type="Proteomes" id="UP000036959"/>
    </source>
</evidence>
<dbReference type="InterPro" id="IPR013429">
    <property type="entry name" value="Regulatory_FmdB_Zinc_ribbon"/>
</dbReference>
<dbReference type="AlphaFoldDB" id="A0A0L0M8S0"/>
<organism evidence="2 3">
    <name type="scientific">Candidatus Burkholderia verschuerenii</name>
    <dbReference type="NCBI Taxonomy" id="242163"/>
    <lineage>
        <taxon>Bacteria</taxon>
        <taxon>Pseudomonadati</taxon>
        <taxon>Pseudomonadota</taxon>
        <taxon>Betaproteobacteria</taxon>
        <taxon>Burkholderiales</taxon>
        <taxon>Burkholderiaceae</taxon>
        <taxon>Burkholderia</taxon>
    </lineage>
</organism>
<evidence type="ECO:0000259" key="1">
    <source>
        <dbReference type="SMART" id="SM00834"/>
    </source>
</evidence>
<reference evidence="3" key="1">
    <citation type="submission" date="2015-06" db="EMBL/GenBank/DDBJ databases">
        <title>Comparative genomics of Burkholderia leaf nodule symbionts.</title>
        <authorList>
            <person name="Carlier A."/>
            <person name="Eberl L."/>
            <person name="Pinto-Carbo M."/>
        </authorList>
    </citation>
    <scope>NUCLEOTIDE SEQUENCE [LARGE SCALE GENOMIC DNA]</scope>
    <source>
        <strain evidence="3">UZHbot4</strain>
    </source>
</reference>
<gene>
    <name evidence="2" type="ORF">BVER_03174</name>
</gene>
<evidence type="ECO:0000313" key="2">
    <source>
        <dbReference type="EMBL" id="KND58690.1"/>
    </source>
</evidence>
<dbReference type="Proteomes" id="UP000036959">
    <property type="component" value="Unassembled WGS sequence"/>
</dbReference>
<accession>A0A0L0M8S0</accession>